<organism evidence="1 2">
    <name type="scientific">Dryococelus australis</name>
    <dbReference type="NCBI Taxonomy" id="614101"/>
    <lineage>
        <taxon>Eukaryota</taxon>
        <taxon>Metazoa</taxon>
        <taxon>Ecdysozoa</taxon>
        <taxon>Arthropoda</taxon>
        <taxon>Hexapoda</taxon>
        <taxon>Insecta</taxon>
        <taxon>Pterygota</taxon>
        <taxon>Neoptera</taxon>
        <taxon>Polyneoptera</taxon>
        <taxon>Phasmatodea</taxon>
        <taxon>Verophasmatodea</taxon>
        <taxon>Anareolatae</taxon>
        <taxon>Phasmatidae</taxon>
        <taxon>Eurycanthinae</taxon>
        <taxon>Dryococelus</taxon>
    </lineage>
</organism>
<name>A0ABQ9GS03_9NEOP</name>
<comment type="caution">
    <text evidence="1">The sequence shown here is derived from an EMBL/GenBank/DDBJ whole genome shotgun (WGS) entry which is preliminary data.</text>
</comment>
<gene>
    <name evidence="1" type="ORF">PR048_022681</name>
</gene>
<dbReference type="Proteomes" id="UP001159363">
    <property type="component" value="Chromosome 8"/>
</dbReference>
<proteinExistence type="predicted"/>
<sequence length="465" mass="52464">MGRGHIGGHVSRSVDHLQVSYYLLSVPVRPRGIPQFRLGVDVRTKYDFGVIGSRQYVLPLTSVLVDWVLGLKVRRDYRHASSSDLQTNTHDAGFERASSGMVTYPDSRQWIFPKESEPASKSWHFPSEKVWLLHQYQIQFLLHRNFMQFHGWNWSSLQQCHQENHRGLADCLLPRGIEAVFELLLSSTTRSTCCVSQRELTHMTTAALHYAPNSYEDGTASSMLQVRRKRDIPDKTLQIVPSSYTITTCENPGVTRPEIEPGSYRWEDKSKERPAGIVLGNTSHQRVARCKMGTVLATTLSAGCDDSTVSGPQEKDMKPLVIVICCRASHYCYTLLKSSAIEIPMRCYFACKQLSVKIASQCKHVLRFKRMRMANELKVGAPPGGLVEVPESSYINSTLSVQWMKHFIATFLRHCRQEANSLRIAPKIGAGIRNPEMVADPRGDRVSMDSQAVQLTPEDDKLLSL</sequence>
<evidence type="ECO:0000313" key="1">
    <source>
        <dbReference type="EMBL" id="KAJ8874792.1"/>
    </source>
</evidence>
<keyword evidence="2" id="KW-1185">Reference proteome</keyword>
<dbReference type="EMBL" id="JARBHB010000009">
    <property type="protein sequence ID" value="KAJ8874792.1"/>
    <property type="molecule type" value="Genomic_DNA"/>
</dbReference>
<evidence type="ECO:0000313" key="2">
    <source>
        <dbReference type="Proteomes" id="UP001159363"/>
    </source>
</evidence>
<protein>
    <submittedName>
        <fullName evidence="1">Uncharacterized protein</fullName>
    </submittedName>
</protein>
<reference evidence="1 2" key="1">
    <citation type="submission" date="2023-02" db="EMBL/GenBank/DDBJ databases">
        <title>LHISI_Scaffold_Assembly.</title>
        <authorList>
            <person name="Stuart O.P."/>
            <person name="Cleave R."/>
            <person name="Magrath M.J.L."/>
            <person name="Mikheyev A.S."/>
        </authorList>
    </citation>
    <scope>NUCLEOTIDE SEQUENCE [LARGE SCALE GENOMIC DNA]</scope>
    <source>
        <strain evidence="1">Daus_M_001</strain>
        <tissue evidence="1">Leg muscle</tissue>
    </source>
</reference>
<accession>A0ABQ9GS03</accession>